<evidence type="ECO:0000313" key="2">
    <source>
        <dbReference type="EMBL" id="BBL04992.1"/>
    </source>
</evidence>
<keyword evidence="1" id="KW-1133">Transmembrane helix</keyword>
<proteinExistence type="predicted"/>
<accession>A0A4Y1WVZ1</accession>
<feature type="transmembrane region" description="Helical" evidence="1">
    <location>
        <begin position="12"/>
        <end position="32"/>
    </location>
</feature>
<evidence type="ECO:0000313" key="3">
    <source>
        <dbReference type="Proteomes" id="UP000318946"/>
    </source>
</evidence>
<dbReference type="Proteomes" id="UP000318946">
    <property type="component" value="Chromosome"/>
</dbReference>
<keyword evidence="1" id="KW-0812">Transmembrane</keyword>
<name>A0A4Y1WVZ1_9BACT</name>
<protein>
    <submittedName>
        <fullName evidence="2">Uncharacterized protein</fullName>
    </submittedName>
</protein>
<gene>
    <name evidence="2" type="ORF">A5CBH24_23050</name>
</gene>
<sequence>MAAACSGSGPVAAVFGGAAVVLLIGVGTALGYREYRKRQLLSRRWVLSFLKARGLDPEEDADGDVLFLLDNMKYVLHIKEHYFELHIGFGRKRSELNDELMTRMAQEVMSSTRMVKILLRPEAVLFSIECLQCRKSEFAGFFDSYIRILKFSVAEHTRRYNEALEEFHRELRRQREAEYLSQRFSDYQGKDVVN</sequence>
<evidence type="ECO:0000256" key="1">
    <source>
        <dbReference type="SAM" id="Phobius"/>
    </source>
</evidence>
<dbReference type="AlphaFoldDB" id="A0A4Y1WVZ1"/>
<keyword evidence="3" id="KW-1185">Reference proteome</keyword>
<reference evidence="3" key="1">
    <citation type="submission" date="2019-06" db="EMBL/GenBank/DDBJ databases">
        <title>Alistipes onderdonkii subsp. vulgaris subsp. nov., Alistipes dispar sp. nov. and Alistipes communis sp. nov., isolated from human faeces, and creation of Alistipes onderdonkii subsp. onderdonkii subsp. nov.</title>
        <authorList>
            <person name="Sakamoto M."/>
            <person name="Ikeyama N."/>
            <person name="Ogata Y."/>
            <person name="Suda W."/>
            <person name="Iino T."/>
            <person name="Hattori M."/>
            <person name="Ohkuma M."/>
        </authorList>
    </citation>
    <scope>NUCLEOTIDE SEQUENCE [LARGE SCALE GENOMIC DNA]</scope>
    <source>
        <strain evidence="3">5CBH24</strain>
    </source>
</reference>
<keyword evidence="1" id="KW-0472">Membrane</keyword>
<dbReference type="EMBL" id="AP019735">
    <property type="protein sequence ID" value="BBL04992.1"/>
    <property type="molecule type" value="Genomic_DNA"/>
</dbReference>
<organism evidence="2 3">
    <name type="scientific">Alistipes communis</name>
    <dbReference type="NCBI Taxonomy" id="2585118"/>
    <lineage>
        <taxon>Bacteria</taxon>
        <taxon>Pseudomonadati</taxon>
        <taxon>Bacteroidota</taxon>
        <taxon>Bacteroidia</taxon>
        <taxon>Bacteroidales</taxon>
        <taxon>Rikenellaceae</taxon>
        <taxon>Alistipes</taxon>
    </lineage>
</organism>
<dbReference type="KEGG" id="acou:A5CBH24_23050"/>